<sequence>MKANVKEMITSLYRALKNHIGSGGSAHSVATATTNGFLSAEDKVKYDGASGDLVYIEPGIDVLTLPSGKYQGYSLVNTPLSDTNSTIVNIEVYQGTRPTNDLKRKFFIFTTTVDGRKWTRAIHQNGHDTGWMDLEQSLLLFQGAFSEGNLTLPKSLSEFRKLKVEYTESNAGYRIAEFYIRSEFNLEVTNVGNESGTALAEMAECRVTLLDSKLTIAHNRKISMNFAVSPAGGGDIIESKAITISKIWGIL</sequence>
<dbReference type="EMBL" id="PKRZ01000002">
    <property type="protein sequence ID" value="PLW58956.1"/>
    <property type="molecule type" value="Genomic_DNA"/>
</dbReference>
<dbReference type="Proteomes" id="UP000234865">
    <property type="component" value="Unassembled WGS sequence"/>
</dbReference>
<evidence type="ECO:0000313" key="1">
    <source>
        <dbReference type="EMBL" id="PLW58956.1"/>
    </source>
</evidence>
<dbReference type="RefSeq" id="WP_095586993.1">
    <property type="nucleotide sequence ID" value="NZ_PKRZ01000002.1"/>
</dbReference>
<proteinExistence type="predicted"/>
<name>A0A2N5W9P5_LACLL</name>
<organism evidence="1 2">
    <name type="scientific">Lactococcus lactis subsp. lactis</name>
    <name type="common">Streptococcus lactis</name>
    <dbReference type="NCBI Taxonomy" id="1360"/>
    <lineage>
        <taxon>Bacteria</taxon>
        <taxon>Bacillati</taxon>
        <taxon>Bacillota</taxon>
        <taxon>Bacilli</taxon>
        <taxon>Lactobacillales</taxon>
        <taxon>Streptococcaceae</taxon>
        <taxon>Lactococcus</taxon>
    </lineage>
</organism>
<accession>A0A2N5W9P5</accession>
<reference evidence="2" key="1">
    <citation type="submission" date="2016-08" db="EMBL/GenBank/DDBJ databases">
        <title>Comparative genomics of Lactococcus lactis strain WFLU12 isolated from the gastrointestinal tract of wild olive flounder (Paralichythys olivaceus).</title>
        <authorList>
            <person name="Nguyen T.L."/>
            <person name="Kim D.-H."/>
        </authorList>
    </citation>
    <scope>NUCLEOTIDE SEQUENCE [LARGE SCALE GENOMIC DNA]</scope>
    <source>
        <strain evidence="2">WFLU12</strain>
    </source>
</reference>
<protein>
    <submittedName>
        <fullName evidence="1">Uncharacterized protein</fullName>
    </submittedName>
</protein>
<evidence type="ECO:0000313" key="2">
    <source>
        <dbReference type="Proteomes" id="UP000234865"/>
    </source>
</evidence>
<comment type="caution">
    <text evidence="1">The sequence shown here is derived from an EMBL/GenBank/DDBJ whole genome shotgun (WGS) entry which is preliminary data.</text>
</comment>
<dbReference type="AlphaFoldDB" id="A0A2N5W9P5"/>
<gene>
    <name evidence="1" type="ORF">CYU10_002345</name>
</gene>